<comment type="caution">
    <text evidence="2">The sequence shown here is derived from an EMBL/GenBank/DDBJ whole genome shotgun (WGS) entry which is preliminary data.</text>
</comment>
<dbReference type="EMBL" id="VTEU01000004">
    <property type="protein sequence ID" value="TYS58496.1"/>
    <property type="molecule type" value="Genomic_DNA"/>
</dbReference>
<gene>
    <name evidence="2" type="ORF">FZC74_11850</name>
</gene>
<proteinExistence type="predicted"/>
<feature type="domain" description="SnoaL-like" evidence="1">
    <location>
        <begin position="8"/>
        <end position="134"/>
    </location>
</feature>
<dbReference type="RefSeq" id="WP_148966010.1">
    <property type="nucleotide sequence ID" value="NZ_JBNIKZ010000008.1"/>
</dbReference>
<dbReference type="InterPro" id="IPR037401">
    <property type="entry name" value="SnoaL-like"/>
</dbReference>
<evidence type="ECO:0000313" key="2">
    <source>
        <dbReference type="EMBL" id="TYS58496.1"/>
    </source>
</evidence>
<dbReference type="AlphaFoldDB" id="A0AA95B6E9"/>
<protein>
    <submittedName>
        <fullName evidence="2">Nuclear transport factor 2 family protein</fullName>
    </submittedName>
</protein>
<reference evidence="2 3" key="1">
    <citation type="submission" date="2019-08" db="EMBL/GenBank/DDBJ databases">
        <title>Bacillus genomes from the desert of Cuatro Cienegas, Coahuila.</title>
        <authorList>
            <person name="Olmedo-Alvarez G."/>
        </authorList>
    </citation>
    <scope>NUCLEOTIDE SEQUENCE [LARGE SCALE GENOMIC DNA]</scope>
    <source>
        <strain evidence="2 3">CH88_3T</strain>
    </source>
</reference>
<evidence type="ECO:0000313" key="3">
    <source>
        <dbReference type="Proteomes" id="UP000323393"/>
    </source>
</evidence>
<dbReference type="Gene3D" id="3.10.450.50">
    <property type="match status" value="1"/>
</dbReference>
<dbReference type="InterPro" id="IPR032710">
    <property type="entry name" value="NTF2-like_dom_sf"/>
</dbReference>
<accession>A0AA95B6E9</accession>
<organism evidence="2 3">
    <name type="scientific">Sutcliffiella horikoshii</name>
    <dbReference type="NCBI Taxonomy" id="79883"/>
    <lineage>
        <taxon>Bacteria</taxon>
        <taxon>Bacillati</taxon>
        <taxon>Bacillota</taxon>
        <taxon>Bacilli</taxon>
        <taxon>Bacillales</taxon>
        <taxon>Bacillaceae</taxon>
        <taxon>Sutcliffiella</taxon>
    </lineage>
</organism>
<name>A0AA95B6E9_9BACI</name>
<evidence type="ECO:0000259" key="1">
    <source>
        <dbReference type="Pfam" id="PF13474"/>
    </source>
</evidence>
<dbReference type="SUPFAM" id="SSF54427">
    <property type="entry name" value="NTF2-like"/>
    <property type="match status" value="1"/>
</dbReference>
<dbReference type="Proteomes" id="UP000323393">
    <property type="component" value="Unassembled WGS sequence"/>
</dbReference>
<dbReference type="Pfam" id="PF13474">
    <property type="entry name" value="SnoaL_3"/>
    <property type="match status" value="1"/>
</dbReference>
<sequence length="144" mass="16590">MEMGVGSVEGVLETYKLAIYEKDVENFLSVYDADVHIYDCWGKWESKGIASWRENVVNWFNGMREEGEILKVEFNDVTIEENSNLAFVHCAVTFAAYSGKSEEKLRQITNRFTFGLKKVNESWMITHEHSSLPIDMETGKGMFE</sequence>